<organism evidence="5 6">
    <name type="scientific">Microbacterium betulae</name>
    <dbReference type="NCBI Taxonomy" id="2981139"/>
    <lineage>
        <taxon>Bacteria</taxon>
        <taxon>Bacillati</taxon>
        <taxon>Actinomycetota</taxon>
        <taxon>Actinomycetes</taxon>
        <taxon>Micrococcales</taxon>
        <taxon>Microbacteriaceae</taxon>
        <taxon>Microbacterium</taxon>
    </lineage>
</organism>
<reference evidence="5 6" key="1">
    <citation type="submission" date="2023-02" db="EMBL/GenBank/DDBJ databases">
        <title>Microbacterium betulae sp. nov., isolated from birch wood.</title>
        <authorList>
            <person name="Pasciak M."/>
            <person name="Pawlik K.J."/>
            <person name="Martynowski D."/>
            <person name="Laczmanski L."/>
            <person name="Ciekot J."/>
            <person name="Szponar B."/>
            <person name="Wojcik-Fatla A."/>
            <person name="Mackiewicz B."/>
            <person name="Farian E."/>
            <person name="Cholewa G."/>
            <person name="Cholewa A."/>
            <person name="Dutkiewicz J."/>
        </authorList>
    </citation>
    <scope>NUCLEOTIDE SEQUENCE [LARGE SCALE GENOMIC DNA]</scope>
    <source>
        <strain evidence="5 6">AB</strain>
    </source>
</reference>
<accession>A0AA97FIJ3</accession>
<evidence type="ECO:0000313" key="6">
    <source>
        <dbReference type="Proteomes" id="UP001305498"/>
    </source>
</evidence>
<keyword evidence="3" id="KW-0804">Transcription</keyword>
<dbReference type="KEGG" id="mbet:N8K70_00870"/>
<dbReference type="Gene3D" id="1.10.10.10">
    <property type="entry name" value="Winged helix-like DNA-binding domain superfamily/Winged helix DNA-binding domain"/>
    <property type="match status" value="1"/>
</dbReference>
<dbReference type="PROSITE" id="PS50949">
    <property type="entry name" value="HTH_GNTR"/>
    <property type="match status" value="1"/>
</dbReference>
<dbReference type="InterPro" id="IPR036388">
    <property type="entry name" value="WH-like_DNA-bd_sf"/>
</dbReference>
<dbReference type="SUPFAM" id="SSF48008">
    <property type="entry name" value="GntR ligand-binding domain-like"/>
    <property type="match status" value="1"/>
</dbReference>
<evidence type="ECO:0000256" key="2">
    <source>
        <dbReference type="ARBA" id="ARBA00023125"/>
    </source>
</evidence>
<dbReference type="AlphaFoldDB" id="A0AA97FIJ3"/>
<evidence type="ECO:0000256" key="3">
    <source>
        <dbReference type="ARBA" id="ARBA00023163"/>
    </source>
</evidence>
<gene>
    <name evidence="5" type="ORF">N8K70_00870</name>
</gene>
<dbReference type="SMART" id="SM00895">
    <property type="entry name" value="FCD"/>
    <property type="match status" value="1"/>
</dbReference>
<keyword evidence="6" id="KW-1185">Reference proteome</keyword>
<evidence type="ECO:0000256" key="1">
    <source>
        <dbReference type="ARBA" id="ARBA00023015"/>
    </source>
</evidence>
<dbReference type="Proteomes" id="UP001305498">
    <property type="component" value="Chromosome"/>
</dbReference>
<dbReference type="InterPro" id="IPR000524">
    <property type="entry name" value="Tscrpt_reg_HTH_GntR"/>
</dbReference>
<proteinExistence type="predicted"/>
<dbReference type="InterPro" id="IPR008920">
    <property type="entry name" value="TF_FadR/GntR_C"/>
</dbReference>
<dbReference type="SMART" id="SM00345">
    <property type="entry name" value="HTH_GNTR"/>
    <property type="match status" value="1"/>
</dbReference>
<dbReference type="GO" id="GO:0003700">
    <property type="term" value="F:DNA-binding transcription factor activity"/>
    <property type="evidence" value="ECO:0007669"/>
    <property type="project" value="InterPro"/>
</dbReference>
<keyword evidence="1" id="KW-0805">Transcription regulation</keyword>
<dbReference type="PANTHER" id="PTHR43537:SF24">
    <property type="entry name" value="GLUCONATE OPERON TRANSCRIPTIONAL REPRESSOR"/>
    <property type="match status" value="1"/>
</dbReference>
<dbReference type="PANTHER" id="PTHR43537">
    <property type="entry name" value="TRANSCRIPTIONAL REGULATOR, GNTR FAMILY"/>
    <property type="match status" value="1"/>
</dbReference>
<dbReference type="EMBL" id="CP118157">
    <property type="protein sequence ID" value="WOF23254.1"/>
    <property type="molecule type" value="Genomic_DNA"/>
</dbReference>
<dbReference type="InterPro" id="IPR036390">
    <property type="entry name" value="WH_DNA-bd_sf"/>
</dbReference>
<dbReference type="Gene3D" id="1.20.120.530">
    <property type="entry name" value="GntR ligand-binding domain-like"/>
    <property type="match status" value="1"/>
</dbReference>
<dbReference type="Pfam" id="PF00392">
    <property type="entry name" value="GntR"/>
    <property type="match status" value="1"/>
</dbReference>
<protein>
    <submittedName>
        <fullName evidence="5">GntR family transcriptional regulator</fullName>
    </submittedName>
</protein>
<evidence type="ECO:0000313" key="5">
    <source>
        <dbReference type="EMBL" id="WOF23254.1"/>
    </source>
</evidence>
<dbReference type="InterPro" id="IPR011711">
    <property type="entry name" value="GntR_C"/>
</dbReference>
<evidence type="ECO:0000259" key="4">
    <source>
        <dbReference type="PROSITE" id="PS50949"/>
    </source>
</evidence>
<feature type="domain" description="HTH gntR-type" evidence="4">
    <location>
        <begin position="7"/>
        <end position="74"/>
    </location>
</feature>
<dbReference type="GO" id="GO:0003677">
    <property type="term" value="F:DNA binding"/>
    <property type="evidence" value="ECO:0007669"/>
    <property type="project" value="UniProtKB-KW"/>
</dbReference>
<dbReference type="SUPFAM" id="SSF46785">
    <property type="entry name" value="Winged helix' DNA-binding domain"/>
    <property type="match status" value="1"/>
</dbReference>
<dbReference type="RefSeq" id="WP_317139725.1">
    <property type="nucleotide sequence ID" value="NZ_CP118157.1"/>
</dbReference>
<keyword evidence="2" id="KW-0238">DNA-binding</keyword>
<name>A0AA97FIJ3_9MICO</name>
<sequence>MTSGTKRTKAQQAHDIIRQQIIRCELRPGELLSEARLVEVTGLGHTPIRDALQWLSNEGLVTITARRGTAVAPLNLDDVQQIFDLRIAIESVIADQALRHITDEHLDALRELIRILEDGAGPELESDPDIDRRFHETLLDATGNRYLVSIYSGLHDASLRLFYLTRCGMEPRSQQLDSLRATLAACTEHDGAALREVLVEHVKDFRKRVTGAI</sequence>
<dbReference type="Pfam" id="PF07729">
    <property type="entry name" value="FCD"/>
    <property type="match status" value="1"/>
</dbReference>